<dbReference type="InterPro" id="IPR050291">
    <property type="entry name" value="CDF_Transporter"/>
</dbReference>
<feature type="transmembrane region" description="Helical" evidence="7">
    <location>
        <begin position="168"/>
        <end position="186"/>
    </location>
</feature>
<evidence type="ECO:0000259" key="8">
    <source>
        <dbReference type="Pfam" id="PF01545"/>
    </source>
</evidence>
<sequence length="317" mass="34887">MFVVLVGVVLLAAKFLAFILTNSNAILTDALESIINVVAGAFSLYSLVLSARPRDENHPYGHGKIEFVAATLEGALILVAGGAIIVKSILNLIKPVPLHQLDIGILLIAASGVVNYAVGYITERKGLQNNSLVLASGGKHLKTDAYSTAGILIGLLLIYLTGMVWLDSAVAILFGLMIGFTGYRILRTSIAGIMDEADYELLQRIVQVLNQNRRPNWIDIHNLRVIKYGSTLHIDCHLTVPWYLNVQQAHDEVEAVGKVVREQIDPSIELFIHTDPCILPSCAICTKADCDVRRQPFQERVEWDFEKVIADRKHGLD</sequence>
<dbReference type="STRING" id="1797110.A3841_11225"/>
<evidence type="ECO:0000256" key="5">
    <source>
        <dbReference type="ARBA" id="ARBA00022989"/>
    </source>
</evidence>
<dbReference type="OrthoDB" id="9806522at2"/>
<comment type="similarity">
    <text evidence="2">Belongs to the cation diffusion facilitator (CDF) transporter (TC 2.A.4) family.</text>
</comment>
<dbReference type="AlphaFoldDB" id="A0A1Q5PHY9"/>
<dbReference type="Pfam" id="PF16916">
    <property type="entry name" value="ZT_dimer"/>
    <property type="match status" value="1"/>
</dbReference>
<evidence type="ECO:0000259" key="9">
    <source>
        <dbReference type="Pfam" id="PF16916"/>
    </source>
</evidence>
<feature type="domain" description="Cation efflux protein transmembrane" evidence="8">
    <location>
        <begin position="3"/>
        <end position="193"/>
    </location>
</feature>
<reference evidence="10 11" key="1">
    <citation type="submission" date="2016-03" db="EMBL/GenBank/DDBJ databases">
        <title>Genome sequence of Pontibacter sp. nov., of the family cytophagaceae, isolated from marine sediment of the Yellow Sea, China.</title>
        <authorList>
            <person name="Zhang G."/>
            <person name="Zhang R."/>
        </authorList>
    </citation>
    <scope>NUCLEOTIDE SEQUENCE [LARGE SCALE GENOMIC DNA]</scope>
    <source>
        <strain evidence="10 11">S10-8</strain>
    </source>
</reference>
<dbReference type="InterPro" id="IPR058533">
    <property type="entry name" value="Cation_efflux_TM"/>
</dbReference>
<dbReference type="Pfam" id="PF01545">
    <property type="entry name" value="Cation_efflux"/>
    <property type="match status" value="1"/>
</dbReference>
<dbReference type="NCBIfam" id="TIGR01297">
    <property type="entry name" value="CDF"/>
    <property type="match status" value="1"/>
</dbReference>
<dbReference type="InterPro" id="IPR036837">
    <property type="entry name" value="Cation_efflux_CTD_sf"/>
</dbReference>
<dbReference type="Gene3D" id="3.30.70.1350">
    <property type="entry name" value="Cation efflux protein, cytoplasmic domain"/>
    <property type="match status" value="1"/>
</dbReference>
<dbReference type="Gene3D" id="1.20.1510.10">
    <property type="entry name" value="Cation efflux protein transmembrane domain"/>
    <property type="match status" value="1"/>
</dbReference>
<name>A0A1Q5PHY9_9BACT</name>
<feature type="transmembrane region" description="Helical" evidence="7">
    <location>
        <begin position="33"/>
        <end position="51"/>
    </location>
</feature>
<evidence type="ECO:0000256" key="1">
    <source>
        <dbReference type="ARBA" id="ARBA00004141"/>
    </source>
</evidence>
<gene>
    <name evidence="10" type="ORF">A3841_11225</name>
</gene>
<accession>A0A1Q5PHY9</accession>
<dbReference type="InterPro" id="IPR027469">
    <property type="entry name" value="Cation_efflux_TMD_sf"/>
</dbReference>
<evidence type="ECO:0000256" key="3">
    <source>
        <dbReference type="ARBA" id="ARBA00022448"/>
    </source>
</evidence>
<proteinExistence type="inferred from homology"/>
<dbReference type="Proteomes" id="UP000186551">
    <property type="component" value="Unassembled WGS sequence"/>
</dbReference>
<evidence type="ECO:0000313" key="10">
    <source>
        <dbReference type="EMBL" id="OKL41792.1"/>
    </source>
</evidence>
<keyword evidence="11" id="KW-1185">Reference proteome</keyword>
<dbReference type="SUPFAM" id="SSF161111">
    <property type="entry name" value="Cation efflux protein transmembrane domain-like"/>
    <property type="match status" value="1"/>
</dbReference>
<feature type="transmembrane region" description="Helical" evidence="7">
    <location>
        <begin position="105"/>
        <end position="122"/>
    </location>
</feature>
<feature type="transmembrane region" description="Helical" evidence="7">
    <location>
        <begin position="72"/>
        <end position="93"/>
    </location>
</feature>
<protein>
    <submittedName>
        <fullName evidence="10">Cation diffusion facilitator family transporter</fullName>
    </submittedName>
</protein>
<dbReference type="PANTHER" id="PTHR43840">
    <property type="entry name" value="MITOCHONDRIAL METAL TRANSPORTER 1-RELATED"/>
    <property type="match status" value="1"/>
</dbReference>
<dbReference type="PANTHER" id="PTHR43840:SF15">
    <property type="entry name" value="MITOCHONDRIAL METAL TRANSPORTER 1-RELATED"/>
    <property type="match status" value="1"/>
</dbReference>
<evidence type="ECO:0000256" key="4">
    <source>
        <dbReference type="ARBA" id="ARBA00022692"/>
    </source>
</evidence>
<evidence type="ECO:0000256" key="2">
    <source>
        <dbReference type="ARBA" id="ARBA00008114"/>
    </source>
</evidence>
<evidence type="ECO:0000256" key="7">
    <source>
        <dbReference type="SAM" id="Phobius"/>
    </source>
</evidence>
<comment type="caution">
    <text evidence="10">The sequence shown here is derived from an EMBL/GenBank/DDBJ whole genome shotgun (WGS) entry which is preliminary data.</text>
</comment>
<keyword evidence="6 7" id="KW-0472">Membrane</keyword>
<organism evidence="10 11">
    <name type="scientific">Pontibacter flavimaris</name>
    <dbReference type="NCBI Taxonomy" id="1797110"/>
    <lineage>
        <taxon>Bacteria</taxon>
        <taxon>Pseudomonadati</taxon>
        <taxon>Bacteroidota</taxon>
        <taxon>Cytophagia</taxon>
        <taxon>Cytophagales</taxon>
        <taxon>Hymenobacteraceae</taxon>
        <taxon>Pontibacter</taxon>
    </lineage>
</organism>
<dbReference type="GO" id="GO:0005886">
    <property type="term" value="C:plasma membrane"/>
    <property type="evidence" value="ECO:0007669"/>
    <property type="project" value="TreeGrafter"/>
</dbReference>
<evidence type="ECO:0000256" key="6">
    <source>
        <dbReference type="ARBA" id="ARBA00023136"/>
    </source>
</evidence>
<dbReference type="SUPFAM" id="SSF160240">
    <property type="entry name" value="Cation efflux protein cytoplasmic domain-like"/>
    <property type="match status" value="1"/>
</dbReference>
<evidence type="ECO:0000313" key="11">
    <source>
        <dbReference type="Proteomes" id="UP000186551"/>
    </source>
</evidence>
<feature type="domain" description="Cation efflux protein cytoplasmic" evidence="9">
    <location>
        <begin position="199"/>
        <end position="277"/>
    </location>
</feature>
<comment type="subcellular location">
    <subcellularLocation>
        <location evidence="1">Membrane</location>
        <topology evidence="1">Multi-pass membrane protein</topology>
    </subcellularLocation>
</comment>
<keyword evidence="4 7" id="KW-0812">Transmembrane</keyword>
<keyword evidence="3" id="KW-0813">Transport</keyword>
<keyword evidence="5 7" id="KW-1133">Transmembrane helix</keyword>
<dbReference type="EMBL" id="LVWA01000003">
    <property type="protein sequence ID" value="OKL41792.1"/>
    <property type="molecule type" value="Genomic_DNA"/>
</dbReference>
<dbReference type="GO" id="GO:0006882">
    <property type="term" value="P:intracellular zinc ion homeostasis"/>
    <property type="evidence" value="ECO:0007669"/>
    <property type="project" value="TreeGrafter"/>
</dbReference>
<dbReference type="GO" id="GO:0015086">
    <property type="term" value="F:cadmium ion transmembrane transporter activity"/>
    <property type="evidence" value="ECO:0007669"/>
    <property type="project" value="TreeGrafter"/>
</dbReference>
<dbReference type="InterPro" id="IPR027470">
    <property type="entry name" value="Cation_efflux_CTD"/>
</dbReference>
<feature type="transmembrane region" description="Helical" evidence="7">
    <location>
        <begin position="143"/>
        <end position="162"/>
    </location>
</feature>
<dbReference type="InterPro" id="IPR002524">
    <property type="entry name" value="Cation_efflux"/>
</dbReference>
<dbReference type="GO" id="GO:0015341">
    <property type="term" value="F:zinc efflux antiporter activity"/>
    <property type="evidence" value="ECO:0007669"/>
    <property type="project" value="TreeGrafter"/>
</dbReference>
<dbReference type="GO" id="GO:0015093">
    <property type="term" value="F:ferrous iron transmembrane transporter activity"/>
    <property type="evidence" value="ECO:0007669"/>
    <property type="project" value="TreeGrafter"/>
</dbReference>